<evidence type="ECO:0000256" key="3">
    <source>
        <dbReference type="SAM" id="SignalP"/>
    </source>
</evidence>
<name>A0ABR7KDC8_9FIRM</name>
<organism evidence="4 5">
    <name type="scientific">Catenibacterium faecis</name>
    <dbReference type="NCBI Taxonomy" id="2764323"/>
    <lineage>
        <taxon>Bacteria</taxon>
        <taxon>Bacillati</taxon>
        <taxon>Bacillota</taxon>
        <taxon>Erysipelotrichia</taxon>
        <taxon>Erysipelotrichales</taxon>
        <taxon>Coprobacillaceae</taxon>
        <taxon>Catenibacterium</taxon>
    </lineage>
</organism>
<evidence type="ECO:0000256" key="1">
    <source>
        <dbReference type="SAM" id="MobiDB-lite"/>
    </source>
</evidence>
<dbReference type="RefSeq" id="WP_187012846.1">
    <property type="nucleotide sequence ID" value="NZ_JACRWG010000058.1"/>
</dbReference>
<gene>
    <name evidence="4" type="ORF">H8909_10825</name>
</gene>
<dbReference type="Proteomes" id="UP000603474">
    <property type="component" value="Unassembled WGS sequence"/>
</dbReference>
<dbReference type="EMBL" id="JACRWG010000058">
    <property type="protein sequence ID" value="MBC6010718.1"/>
    <property type="molecule type" value="Genomic_DNA"/>
</dbReference>
<dbReference type="SUPFAM" id="SSF48239">
    <property type="entry name" value="Terpenoid cyclases/Protein prenyltransferases"/>
    <property type="match status" value="1"/>
</dbReference>
<accession>A0ABR7KDC8</accession>
<evidence type="ECO:0000313" key="5">
    <source>
        <dbReference type="Proteomes" id="UP000603474"/>
    </source>
</evidence>
<dbReference type="CDD" id="cd00688">
    <property type="entry name" value="ISOPREN_C2_like"/>
    <property type="match status" value="1"/>
</dbReference>
<dbReference type="Gene3D" id="1.50.10.20">
    <property type="match status" value="1"/>
</dbReference>
<protein>
    <submittedName>
        <fullName evidence="4">Terpene cyclase/mutase family protein</fullName>
    </submittedName>
</protein>
<feature type="region of interest" description="Disordered" evidence="1">
    <location>
        <begin position="298"/>
        <end position="334"/>
    </location>
</feature>
<keyword evidence="5" id="KW-1185">Reference proteome</keyword>
<feature type="transmembrane region" description="Helical" evidence="2">
    <location>
        <begin position="349"/>
        <end position="367"/>
    </location>
</feature>
<keyword evidence="2" id="KW-1133">Transmembrane helix</keyword>
<comment type="caution">
    <text evidence="4">The sequence shown here is derived from an EMBL/GenBank/DDBJ whole genome shotgun (WGS) entry which is preliminary data.</text>
</comment>
<keyword evidence="2" id="KW-0472">Membrane</keyword>
<dbReference type="InterPro" id="IPR008930">
    <property type="entry name" value="Terpenoid_cyclase/PrenylTrfase"/>
</dbReference>
<evidence type="ECO:0000256" key="2">
    <source>
        <dbReference type="SAM" id="Phobius"/>
    </source>
</evidence>
<keyword evidence="3" id="KW-0732">Signal</keyword>
<sequence>MKKIFTVLTSIALTFALSFSAAFANDDALIKSQNYLKTITLDSPDAVIAYEATGMEADYKADALLNNFKETDYVTASYGDLAKSIIAISLLGENPKDFSKTNLVEILENRVQEDGTLTNDVNGGCGATIWTLMALETVNSPKVKVVADKLSTMAMDNGAYWYEYKGPNADLDTTGWAMEALSVAGRSTYDAAISKAYTFVQSKLNSADGSYDIGWGGNADTQSCVLEGLSTAGYTLDTNAYNYLLSYQNEDGTFNALNYSTSQLEPNAYASVEGARALGVINNGSFVLRARRDYTNTTTPVVTEPETPTKPSTPTTPGTTTPAVKPETTTTEPKKETVKVVNTGDNTNVMAYVVAAIAAVGVIVLVIKSKKK</sequence>
<evidence type="ECO:0000313" key="4">
    <source>
        <dbReference type="EMBL" id="MBC6010718.1"/>
    </source>
</evidence>
<proteinExistence type="predicted"/>
<reference evidence="4 5" key="1">
    <citation type="submission" date="2020-08" db="EMBL/GenBank/DDBJ databases">
        <authorList>
            <person name="Liu C."/>
            <person name="Sun Q."/>
        </authorList>
    </citation>
    <scope>NUCLEOTIDE SEQUENCE [LARGE SCALE GENOMIC DNA]</scope>
    <source>
        <strain evidence="4 5">NSJ-22</strain>
    </source>
</reference>
<feature type="signal peptide" evidence="3">
    <location>
        <begin position="1"/>
        <end position="24"/>
    </location>
</feature>
<keyword evidence="2" id="KW-0812">Transmembrane</keyword>
<feature type="chain" id="PRO_5045917606" evidence="3">
    <location>
        <begin position="25"/>
        <end position="372"/>
    </location>
</feature>
<feature type="compositionally biased region" description="Low complexity" evidence="1">
    <location>
        <begin position="298"/>
        <end position="331"/>
    </location>
</feature>